<comment type="caution">
    <text evidence="1">The sequence shown here is derived from an EMBL/GenBank/DDBJ whole genome shotgun (WGS) entry which is preliminary data.</text>
</comment>
<organism evidence="1 2">
    <name type="scientific">Cetraspora pellucida</name>
    <dbReference type="NCBI Taxonomy" id="1433469"/>
    <lineage>
        <taxon>Eukaryota</taxon>
        <taxon>Fungi</taxon>
        <taxon>Fungi incertae sedis</taxon>
        <taxon>Mucoromycota</taxon>
        <taxon>Glomeromycotina</taxon>
        <taxon>Glomeromycetes</taxon>
        <taxon>Diversisporales</taxon>
        <taxon>Gigasporaceae</taxon>
        <taxon>Cetraspora</taxon>
    </lineage>
</organism>
<sequence>LGWNYKGHSKNIYYDGHERDDVVRYWQQFLEQIANLRPRMAVYEEDDINQVILPKLLPNVPEIVTVTYDESIFYANDGVKKFWEPLCLSQEEKEANDLLPNNEHIPYTDACIIVYLNVVKQVSKKAILIFERTHSGKVALFMFDNSCNHNSFAEDALLVSQINIKDGEKRPLLHNGRMHNERGLWMLGLTRECNGCKADASTNLQYCATNILKSQPDFASQKNYLQEIIEVAGHLCLKKTIPHALESVSLTKICHFACQSGRYMSAYKHGLSGKAAVFAVKKYQSHHRVPK</sequence>
<evidence type="ECO:0000313" key="1">
    <source>
        <dbReference type="EMBL" id="CAG8756875.1"/>
    </source>
</evidence>
<accession>A0ACA9QL97</accession>
<evidence type="ECO:0000313" key="2">
    <source>
        <dbReference type="Proteomes" id="UP000789366"/>
    </source>
</evidence>
<protein>
    <submittedName>
        <fullName evidence="1">9382_t:CDS:1</fullName>
    </submittedName>
</protein>
<proteinExistence type="predicted"/>
<feature type="non-terminal residue" evidence="1">
    <location>
        <position position="1"/>
    </location>
</feature>
<keyword evidence="2" id="KW-1185">Reference proteome</keyword>
<dbReference type="Proteomes" id="UP000789366">
    <property type="component" value="Unassembled WGS sequence"/>
</dbReference>
<reference evidence="1" key="1">
    <citation type="submission" date="2021-06" db="EMBL/GenBank/DDBJ databases">
        <authorList>
            <person name="Kallberg Y."/>
            <person name="Tangrot J."/>
            <person name="Rosling A."/>
        </authorList>
    </citation>
    <scope>NUCLEOTIDE SEQUENCE</scope>
    <source>
        <strain evidence="1">28 12/20/2015</strain>
    </source>
</reference>
<dbReference type="EMBL" id="CAJVPW010046020">
    <property type="protein sequence ID" value="CAG8756875.1"/>
    <property type="molecule type" value="Genomic_DNA"/>
</dbReference>
<name>A0ACA9QL97_9GLOM</name>
<gene>
    <name evidence="1" type="ORF">SPELUC_LOCUS14862</name>
</gene>
<feature type="non-terminal residue" evidence="1">
    <location>
        <position position="291"/>
    </location>
</feature>